<feature type="transmembrane region" description="Helical" evidence="6">
    <location>
        <begin position="372"/>
        <end position="391"/>
    </location>
</feature>
<dbReference type="GO" id="GO:0007165">
    <property type="term" value="P:signal transduction"/>
    <property type="evidence" value="ECO:0007669"/>
    <property type="project" value="UniProtKB-KW"/>
</dbReference>
<dbReference type="SUPFAM" id="SSF103190">
    <property type="entry name" value="Sensory domain-like"/>
    <property type="match status" value="1"/>
</dbReference>
<dbReference type="Pfam" id="PF00015">
    <property type="entry name" value="MCPsignal"/>
    <property type="match status" value="1"/>
</dbReference>
<accession>A0A9X0WAH7</accession>
<evidence type="ECO:0000256" key="1">
    <source>
        <dbReference type="ARBA" id="ARBA00022500"/>
    </source>
</evidence>
<dbReference type="InterPro" id="IPR029151">
    <property type="entry name" value="Sensor-like_sf"/>
</dbReference>
<dbReference type="PANTHER" id="PTHR43531">
    <property type="entry name" value="PROTEIN ICFG"/>
    <property type="match status" value="1"/>
</dbReference>
<dbReference type="Pfam" id="PF17201">
    <property type="entry name" value="Cache_3-Cache_2"/>
    <property type="match status" value="1"/>
</dbReference>
<feature type="coiled-coil region" evidence="5">
    <location>
        <begin position="448"/>
        <end position="475"/>
    </location>
</feature>
<dbReference type="Proteomes" id="UP001138768">
    <property type="component" value="Unassembled WGS sequence"/>
</dbReference>
<dbReference type="PROSITE" id="PS50111">
    <property type="entry name" value="CHEMOTAXIS_TRANSDUC_2"/>
    <property type="match status" value="1"/>
</dbReference>
<evidence type="ECO:0000256" key="5">
    <source>
        <dbReference type="SAM" id="Coils"/>
    </source>
</evidence>
<dbReference type="PRINTS" id="PR00260">
    <property type="entry name" value="CHEMTRNSDUCR"/>
</dbReference>
<sequence>MQSLSLKAKLLTAGLAVAVGPLAIVAVFLYSQADVISGLAREAIVEQGHHQMEKEIGGIIDTVEITQELLQQNVKTLLSFASDKLEQLGGLQFSELKTVEWNAVNQYTRAQQMMRLPLALLGGSIKLEPQQSFDQRVALVDEIGELTGDTATLFQRMNPAGDMLRIATNVEKDGQRAVGTFIPAINPDGEPNPVLSEVLDGKTYIGRAFVVDRWYVTAYQPLIRESGQVVGILYVGMPESMATQPLLDQLAERRIGETGYIFILNTRGEDAGRYVLSAKRARDQETILTSQDANGRYFIQEMVERSQAFESGETALIEYEWQNPGETSPRTKLAIYAYFPDWDWLIAASAYDSEFYAAAQDVERSITSVTNWVFLLTAVMAIVAAVVFFLLTRSLAGPLSRISQDLQAGSQETEKASEQVSTSSQSLAQGASEQAASLEQSTASMQSMSELLTQNAELSRQASEYSKEAEDAAKHGVSSMKHLSGVVHQISASITELNEAIADIQSSTTSISQVIDKIDNIAFQTNILALNASVEAARAGQAGAGFAVVAEEVRNLAVRATEAAQETATLIERSVGASEKGVAMNASVVSLLGEVKGKAESVDAALAHIDTSVARVHGSMNEMDAGAKQQKDGIEQVTIALKQVNEVTQQTAVNAEQAASASGELSDQANRLRQVVERLNGIIQGGM</sequence>
<comment type="caution">
    <text evidence="8">The sequence shown here is derived from an EMBL/GenBank/DDBJ whole genome shotgun (WGS) entry which is preliminary data.</text>
</comment>
<dbReference type="Gene3D" id="1.10.287.950">
    <property type="entry name" value="Methyl-accepting chemotaxis protein"/>
    <property type="match status" value="1"/>
</dbReference>
<keyword evidence="2 4" id="KW-0807">Transducer</keyword>
<keyword evidence="6" id="KW-0472">Membrane</keyword>
<dbReference type="SUPFAM" id="SSF58104">
    <property type="entry name" value="Methyl-accepting chemotaxis protein (MCP) signaling domain"/>
    <property type="match status" value="1"/>
</dbReference>
<dbReference type="SMART" id="SM00283">
    <property type="entry name" value="MA"/>
    <property type="match status" value="1"/>
</dbReference>
<name>A0A9X0WAH7_9GAMM</name>
<gene>
    <name evidence="8" type="ORF">CKO42_14330</name>
</gene>
<protein>
    <recommendedName>
        <fullName evidence="7">Methyl-accepting transducer domain-containing protein</fullName>
    </recommendedName>
</protein>
<evidence type="ECO:0000256" key="6">
    <source>
        <dbReference type="SAM" id="Phobius"/>
    </source>
</evidence>
<evidence type="ECO:0000256" key="3">
    <source>
        <dbReference type="ARBA" id="ARBA00029447"/>
    </source>
</evidence>
<evidence type="ECO:0000259" key="7">
    <source>
        <dbReference type="PROSITE" id="PS50111"/>
    </source>
</evidence>
<evidence type="ECO:0000313" key="9">
    <source>
        <dbReference type="Proteomes" id="UP001138768"/>
    </source>
</evidence>
<keyword evidence="1" id="KW-0145">Chemotaxis</keyword>
<dbReference type="GO" id="GO:0004888">
    <property type="term" value="F:transmembrane signaling receptor activity"/>
    <property type="evidence" value="ECO:0007669"/>
    <property type="project" value="InterPro"/>
</dbReference>
<dbReference type="InterPro" id="IPR004089">
    <property type="entry name" value="MCPsignal_dom"/>
</dbReference>
<evidence type="ECO:0000256" key="4">
    <source>
        <dbReference type="PROSITE-ProRule" id="PRU00284"/>
    </source>
</evidence>
<comment type="similarity">
    <text evidence="3">Belongs to the methyl-accepting chemotaxis (MCP) protein family.</text>
</comment>
<dbReference type="InterPro" id="IPR051310">
    <property type="entry name" value="MCP_chemotaxis"/>
</dbReference>
<keyword evidence="6" id="KW-1133">Transmembrane helix</keyword>
<dbReference type="PANTHER" id="PTHR43531:SF11">
    <property type="entry name" value="METHYL-ACCEPTING CHEMOTAXIS PROTEIN 3"/>
    <property type="match status" value="1"/>
</dbReference>
<evidence type="ECO:0000313" key="8">
    <source>
        <dbReference type="EMBL" id="MBK1619595.1"/>
    </source>
</evidence>
<evidence type="ECO:0000256" key="2">
    <source>
        <dbReference type="ARBA" id="ARBA00023224"/>
    </source>
</evidence>
<organism evidence="8 9">
    <name type="scientific">Lamprobacter modestohalophilus</name>
    <dbReference type="NCBI Taxonomy" id="1064514"/>
    <lineage>
        <taxon>Bacteria</taxon>
        <taxon>Pseudomonadati</taxon>
        <taxon>Pseudomonadota</taxon>
        <taxon>Gammaproteobacteria</taxon>
        <taxon>Chromatiales</taxon>
        <taxon>Chromatiaceae</taxon>
        <taxon>Lamprobacter</taxon>
    </lineage>
</organism>
<dbReference type="EMBL" id="NRRY01000023">
    <property type="protein sequence ID" value="MBK1619595.1"/>
    <property type="molecule type" value="Genomic_DNA"/>
</dbReference>
<reference evidence="8 9" key="1">
    <citation type="journal article" date="2020" name="Microorganisms">
        <title>Osmotic Adaptation and Compatible Solute Biosynthesis of Phototrophic Bacteria as Revealed from Genome Analyses.</title>
        <authorList>
            <person name="Imhoff J.F."/>
            <person name="Rahn T."/>
            <person name="Kunzel S."/>
            <person name="Keller A."/>
            <person name="Neulinger S.C."/>
        </authorList>
    </citation>
    <scope>NUCLEOTIDE SEQUENCE [LARGE SCALE GENOMIC DNA]</scope>
    <source>
        <strain evidence="8 9">DSM 25653</strain>
    </source>
</reference>
<keyword evidence="9" id="KW-1185">Reference proteome</keyword>
<keyword evidence="5" id="KW-0175">Coiled coil</keyword>
<dbReference type="GO" id="GO:0005886">
    <property type="term" value="C:plasma membrane"/>
    <property type="evidence" value="ECO:0007669"/>
    <property type="project" value="TreeGrafter"/>
</dbReference>
<dbReference type="AlphaFoldDB" id="A0A9X0WAH7"/>
<proteinExistence type="inferred from homology"/>
<dbReference type="Gene3D" id="3.30.450.20">
    <property type="entry name" value="PAS domain"/>
    <property type="match status" value="1"/>
</dbReference>
<keyword evidence="6" id="KW-0812">Transmembrane</keyword>
<dbReference type="GO" id="GO:0006935">
    <property type="term" value="P:chemotaxis"/>
    <property type="evidence" value="ECO:0007669"/>
    <property type="project" value="UniProtKB-KW"/>
</dbReference>
<dbReference type="InterPro" id="IPR004090">
    <property type="entry name" value="Chemotax_Me-accpt_rcpt"/>
</dbReference>
<feature type="domain" description="Methyl-accepting transducer" evidence="7">
    <location>
        <begin position="409"/>
        <end position="645"/>
    </location>
</feature>
<dbReference type="InterPro" id="IPR033462">
    <property type="entry name" value="Cache_3-Cache_2"/>
</dbReference>